<dbReference type="PANTHER" id="PTHR43080:SF29">
    <property type="entry name" value="OS02G0818000 PROTEIN"/>
    <property type="match status" value="1"/>
</dbReference>
<dbReference type="InterPro" id="IPR051257">
    <property type="entry name" value="Diverse_CBS-Domain"/>
</dbReference>
<evidence type="ECO:0000313" key="4">
    <source>
        <dbReference type="EMBL" id="KAH0451205.1"/>
    </source>
</evidence>
<evidence type="ECO:0000256" key="2">
    <source>
        <dbReference type="PROSITE-ProRule" id="PRU00703"/>
    </source>
</evidence>
<protein>
    <recommendedName>
        <fullName evidence="3">CBS domain-containing protein</fullName>
    </recommendedName>
</protein>
<dbReference type="InterPro" id="IPR000644">
    <property type="entry name" value="CBS_dom"/>
</dbReference>
<organism evidence="4 5">
    <name type="scientific">Dendrobium chrysotoxum</name>
    <name type="common">Orchid</name>
    <dbReference type="NCBI Taxonomy" id="161865"/>
    <lineage>
        <taxon>Eukaryota</taxon>
        <taxon>Viridiplantae</taxon>
        <taxon>Streptophyta</taxon>
        <taxon>Embryophyta</taxon>
        <taxon>Tracheophyta</taxon>
        <taxon>Spermatophyta</taxon>
        <taxon>Magnoliopsida</taxon>
        <taxon>Liliopsida</taxon>
        <taxon>Asparagales</taxon>
        <taxon>Orchidaceae</taxon>
        <taxon>Epidendroideae</taxon>
        <taxon>Malaxideae</taxon>
        <taxon>Dendrobiinae</taxon>
        <taxon>Dendrobium</taxon>
    </lineage>
</organism>
<dbReference type="EMBL" id="JAGFBR010000017">
    <property type="protein sequence ID" value="KAH0451205.1"/>
    <property type="molecule type" value="Genomic_DNA"/>
</dbReference>
<name>A0AAV7G645_DENCH</name>
<accession>A0AAV7G645</accession>
<dbReference type="SUPFAM" id="SSF54631">
    <property type="entry name" value="CBS-domain pair"/>
    <property type="match status" value="1"/>
</dbReference>
<dbReference type="PANTHER" id="PTHR43080">
    <property type="entry name" value="CBS DOMAIN-CONTAINING PROTEIN CBSX3, MITOCHONDRIAL"/>
    <property type="match status" value="1"/>
</dbReference>
<proteinExistence type="predicted"/>
<evidence type="ECO:0000259" key="3">
    <source>
        <dbReference type="PROSITE" id="PS51371"/>
    </source>
</evidence>
<dbReference type="SMART" id="SM00116">
    <property type="entry name" value="CBS"/>
    <property type="match status" value="2"/>
</dbReference>
<gene>
    <name evidence="4" type="ORF">IEQ34_018504</name>
</gene>
<comment type="caution">
    <text evidence="4">The sequence shown here is derived from an EMBL/GenBank/DDBJ whole genome shotgun (WGS) entry which is preliminary data.</text>
</comment>
<keyword evidence="5" id="KW-1185">Reference proteome</keyword>
<dbReference type="AlphaFoldDB" id="A0AAV7G645"/>
<dbReference type="Gene3D" id="3.10.580.10">
    <property type="entry name" value="CBS-domain"/>
    <property type="match status" value="2"/>
</dbReference>
<feature type="domain" description="CBS" evidence="3">
    <location>
        <begin position="210"/>
        <end position="265"/>
    </location>
</feature>
<dbReference type="Proteomes" id="UP000775213">
    <property type="component" value="Unassembled WGS sequence"/>
</dbReference>
<evidence type="ECO:0000256" key="1">
    <source>
        <dbReference type="ARBA" id="ARBA00023122"/>
    </source>
</evidence>
<reference evidence="4 5" key="1">
    <citation type="journal article" date="2021" name="Hortic Res">
        <title>Chromosome-scale assembly of the Dendrobium chrysotoxum genome enhances the understanding of orchid evolution.</title>
        <authorList>
            <person name="Zhang Y."/>
            <person name="Zhang G.Q."/>
            <person name="Zhang D."/>
            <person name="Liu X.D."/>
            <person name="Xu X.Y."/>
            <person name="Sun W.H."/>
            <person name="Yu X."/>
            <person name="Zhu X."/>
            <person name="Wang Z.W."/>
            <person name="Zhao X."/>
            <person name="Zhong W.Y."/>
            <person name="Chen H."/>
            <person name="Yin W.L."/>
            <person name="Huang T."/>
            <person name="Niu S.C."/>
            <person name="Liu Z.J."/>
        </authorList>
    </citation>
    <scope>NUCLEOTIDE SEQUENCE [LARGE SCALE GENOMIC DNA]</scope>
    <source>
        <strain evidence="4">Lindl</strain>
    </source>
</reference>
<dbReference type="InterPro" id="IPR046342">
    <property type="entry name" value="CBS_dom_sf"/>
</dbReference>
<evidence type="ECO:0000313" key="5">
    <source>
        <dbReference type="Proteomes" id="UP000775213"/>
    </source>
</evidence>
<dbReference type="PROSITE" id="PS51371">
    <property type="entry name" value="CBS"/>
    <property type="match status" value="1"/>
</dbReference>
<sequence length="265" mass="29012">MTTGILPCNSVLLPPKTLNSFPLLTTVRANLSWIDDTNENLRSMRFAGVRYERAKEFRAPVFSSSPAGDLRPEIDENPEGILSGEWPENFSLLSYDDLKAYLETQIASEKMKPSALLGEVMSTPIRTATADQTLEEVDHHFEIVSGLPVINENLKCIGVISKKDKAKASNGLKSKVGEVMSSPAVTLSPEKTVLGNSVPKPCVAIFRTLDMTETVKLTAQTLCADAATLMLKKKVHRIPILNEKQQVVGIVTRTDVFQALEATEA</sequence>
<keyword evidence="1 2" id="KW-0129">CBS domain</keyword>
<dbReference type="Pfam" id="PF00571">
    <property type="entry name" value="CBS"/>
    <property type="match status" value="2"/>
</dbReference>